<dbReference type="GO" id="GO:0003677">
    <property type="term" value="F:DNA binding"/>
    <property type="evidence" value="ECO:0007669"/>
    <property type="project" value="UniProtKB-KW"/>
</dbReference>
<evidence type="ECO:0000256" key="1">
    <source>
        <dbReference type="ARBA" id="ARBA00023015"/>
    </source>
</evidence>
<dbReference type="CDD" id="cd02209">
    <property type="entry name" value="cupin_XRE_C"/>
    <property type="match status" value="1"/>
</dbReference>
<dbReference type="RefSeq" id="WP_275684813.1">
    <property type="nucleotide sequence ID" value="NZ_JAJLJH010000010.1"/>
</dbReference>
<dbReference type="InterPro" id="IPR050807">
    <property type="entry name" value="TransReg_Diox_bact_type"/>
</dbReference>
<dbReference type="Pfam" id="PF01381">
    <property type="entry name" value="HTH_3"/>
    <property type="match status" value="1"/>
</dbReference>
<feature type="domain" description="HTH cro/C1-type" evidence="4">
    <location>
        <begin position="16"/>
        <end position="70"/>
    </location>
</feature>
<evidence type="ECO:0000313" key="6">
    <source>
        <dbReference type="Proteomes" id="UP001139353"/>
    </source>
</evidence>
<evidence type="ECO:0000313" key="5">
    <source>
        <dbReference type="EMBL" id="MCK9688767.1"/>
    </source>
</evidence>
<accession>A0A9X1YMZ4</accession>
<dbReference type="PANTHER" id="PTHR46797">
    <property type="entry name" value="HTH-TYPE TRANSCRIPTIONAL REGULATOR"/>
    <property type="match status" value="1"/>
</dbReference>
<comment type="caution">
    <text evidence="5">The sequence shown here is derived from an EMBL/GenBank/DDBJ whole genome shotgun (WGS) entry which is preliminary data.</text>
</comment>
<dbReference type="CDD" id="cd00093">
    <property type="entry name" value="HTH_XRE"/>
    <property type="match status" value="1"/>
</dbReference>
<dbReference type="EMBL" id="JAJLJH010000010">
    <property type="protein sequence ID" value="MCK9688767.1"/>
    <property type="molecule type" value="Genomic_DNA"/>
</dbReference>
<evidence type="ECO:0000256" key="2">
    <source>
        <dbReference type="ARBA" id="ARBA00023125"/>
    </source>
</evidence>
<dbReference type="SMART" id="SM00530">
    <property type="entry name" value="HTH_XRE"/>
    <property type="match status" value="1"/>
</dbReference>
<dbReference type="InterPro" id="IPR013096">
    <property type="entry name" value="Cupin_2"/>
</dbReference>
<dbReference type="InterPro" id="IPR011051">
    <property type="entry name" value="RmlC_Cupin_sf"/>
</dbReference>
<protein>
    <submittedName>
        <fullName evidence="5">XRE family transcriptional regulator</fullName>
    </submittedName>
</protein>
<dbReference type="SUPFAM" id="SSF51182">
    <property type="entry name" value="RmlC-like cupins"/>
    <property type="match status" value="1"/>
</dbReference>
<dbReference type="PANTHER" id="PTHR46797:SF23">
    <property type="entry name" value="HTH-TYPE TRANSCRIPTIONAL REGULATOR SUTR"/>
    <property type="match status" value="1"/>
</dbReference>
<dbReference type="Gene3D" id="1.10.260.40">
    <property type="entry name" value="lambda repressor-like DNA-binding domains"/>
    <property type="match status" value="1"/>
</dbReference>
<keyword evidence="2" id="KW-0238">DNA-binding</keyword>
<organism evidence="5 6">
    <name type="scientific">Scleromatobacter humisilvae</name>
    <dbReference type="NCBI Taxonomy" id="2897159"/>
    <lineage>
        <taxon>Bacteria</taxon>
        <taxon>Pseudomonadati</taxon>
        <taxon>Pseudomonadota</taxon>
        <taxon>Betaproteobacteria</taxon>
        <taxon>Burkholderiales</taxon>
        <taxon>Sphaerotilaceae</taxon>
        <taxon>Scleromatobacter</taxon>
    </lineage>
</organism>
<dbReference type="GO" id="GO:0003700">
    <property type="term" value="F:DNA-binding transcription factor activity"/>
    <property type="evidence" value="ECO:0007669"/>
    <property type="project" value="TreeGrafter"/>
</dbReference>
<dbReference type="Proteomes" id="UP001139353">
    <property type="component" value="Unassembled WGS sequence"/>
</dbReference>
<keyword evidence="6" id="KW-1185">Reference proteome</keyword>
<keyword evidence="3" id="KW-0804">Transcription</keyword>
<dbReference type="SUPFAM" id="SSF47413">
    <property type="entry name" value="lambda repressor-like DNA-binding domains"/>
    <property type="match status" value="1"/>
</dbReference>
<dbReference type="GO" id="GO:0005829">
    <property type="term" value="C:cytosol"/>
    <property type="evidence" value="ECO:0007669"/>
    <property type="project" value="TreeGrafter"/>
</dbReference>
<evidence type="ECO:0000256" key="3">
    <source>
        <dbReference type="ARBA" id="ARBA00023163"/>
    </source>
</evidence>
<dbReference type="InterPro" id="IPR010982">
    <property type="entry name" value="Lambda_DNA-bd_dom_sf"/>
</dbReference>
<gene>
    <name evidence="5" type="ORF">LPC04_23895</name>
</gene>
<dbReference type="InterPro" id="IPR014710">
    <property type="entry name" value="RmlC-like_jellyroll"/>
</dbReference>
<name>A0A9X1YMZ4_9BURK</name>
<proteinExistence type="predicted"/>
<dbReference type="Gene3D" id="2.60.120.10">
    <property type="entry name" value="Jelly Rolls"/>
    <property type="match status" value="1"/>
</dbReference>
<dbReference type="InterPro" id="IPR001387">
    <property type="entry name" value="Cro/C1-type_HTH"/>
</dbReference>
<sequence length="196" mass="20522">MSTPTADATSHLARNVAALRHTRGLTQQDLAAAAGVPRSTITSLESGTGNPSLQSLLKVAHALAAPLDELLAAPRAAVRLWRAAEFTPQHKGRDVVVRSLVPEPVPNEQMELMALGVGAVMAGTPHLPATREYFTCLDGRVTLVVAGDLHVLEPGDTLAFPGHLPHSYLNRADAPARGVSLVVWAGAGARPFADEG</sequence>
<dbReference type="PROSITE" id="PS50943">
    <property type="entry name" value="HTH_CROC1"/>
    <property type="match status" value="1"/>
</dbReference>
<dbReference type="AlphaFoldDB" id="A0A9X1YMZ4"/>
<reference evidence="5" key="1">
    <citation type="submission" date="2021-11" db="EMBL/GenBank/DDBJ databases">
        <title>BS-T2-15 a new species belonging to the Comamonadaceae family isolated from the soil of a French oak forest.</title>
        <authorList>
            <person name="Mieszkin S."/>
            <person name="Alain K."/>
        </authorList>
    </citation>
    <scope>NUCLEOTIDE SEQUENCE</scope>
    <source>
        <strain evidence="5">BS-T2-15</strain>
    </source>
</reference>
<evidence type="ECO:0000259" key="4">
    <source>
        <dbReference type="PROSITE" id="PS50943"/>
    </source>
</evidence>
<keyword evidence="1" id="KW-0805">Transcription regulation</keyword>
<dbReference type="Pfam" id="PF07883">
    <property type="entry name" value="Cupin_2"/>
    <property type="match status" value="1"/>
</dbReference>